<dbReference type="EMBL" id="JACRTP010000002">
    <property type="protein sequence ID" value="MBC8628206.1"/>
    <property type="molecule type" value="Genomic_DNA"/>
</dbReference>
<protein>
    <recommendedName>
        <fullName evidence="4">DUF1490 domain-containing protein</fullName>
    </recommendedName>
</protein>
<feature type="compositionally biased region" description="Acidic residues" evidence="1">
    <location>
        <begin position="86"/>
        <end position="102"/>
    </location>
</feature>
<evidence type="ECO:0000256" key="1">
    <source>
        <dbReference type="SAM" id="MobiDB-lite"/>
    </source>
</evidence>
<keyword evidence="3" id="KW-1185">Reference proteome</keyword>
<evidence type="ECO:0008006" key="4">
    <source>
        <dbReference type="Google" id="ProtNLM"/>
    </source>
</evidence>
<sequence>MLNCLKNIDWKKTGIFAAGVAFGTAGIKALSSDDAKNVYTQGTALVLRAKDCVMKVVTMVQENAEDIYEAAKNVNEERAAKKEAAEFEDAEETEEAETEEAVEEFKEVESETEE</sequence>
<reference evidence="2 3" key="1">
    <citation type="submission" date="2020-08" db="EMBL/GenBank/DDBJ databases">
        <title>Genome public.</title>
        <authorList>
            <person name="Liu C."/>
            <person name="Sun Q."/>
        </authorList>
    </citation>
    <scope>NUCLEOTIDE SEQUENCE [LARGE SCALE GENOMIC DNA]</scope>
    <source>
        <strain evidence="2 3">3_YM_SP_D4_24.mj</strain>
    </source>
</reference>
<comment type="caution">
    <text evidence="2">The sequence shown here is derived from an EMBL/GenBank/DDBJ whole genome shotgun (WGS) entry which is preliminary data.</text>
</comment>
<name>A0ABR7P9Z9_9FIRM</name>
<dbReference type="Pfam" id="PF19605">
    <property type="entry name" value="DUF6110"/>
    <property type="match status" value="1"/>
</dbReference>
<dbReference type="InterPro" id="IPR046092">
    <property type="entry name" value="DUF6110"/>
</dbReference>
<feature type="region of interest" description="Disordered" evidence="1">
    <location>
        <begin position="81"/>
        <end position="114"/>
    </location>
</feature>
<organism evidence="2 3">
    <name type="scientific">Blautia stercoris</name>
    <dbReference type="NCBI Taxonomy" id="871664"/>
    <lineage>
        <taxon>Bacteria</taxon>
        <taxon>Bacillati</taxon>
        <taxon>Bacillota</taxon>
        <taxon>Clostridia</taxon>
        <taxon>Lachnospirales</taxon>
        <taxon>Lachnospiraceae</taxon>
        <taxon>Blautia</taxon>
    </lineage>
</organism>
<feature type="compositionally biased region" description="Basic and acidic residues" evidence="1">
    <location>
        <begin position="103"/>
        <end position="114"/>
    </location>
</feature>
<proteinExistence type="predicted"/>
<accession>A0ABR7P9Z9</accession>
<dbReference type="RefSeq" id="WP_022304812.1">
    <property type="nucleotide sequence ID" value="NZ_DAWEED010000081.1"/>
</dbReference>
<gene>
    <name evidence="2" type="ORF">H8712_06190</name>
</gene>
<evidence type="ECO:0000313" key="3">
    <source>
        <dbReference type="Proteomes" id="UP000661649"/>
    </source>
</evidence>
<dbReference type="Proteomes" id="UP000661649">
    <property type="component" value="Unassembled WGS sequence"/>
</dbReference>
<evidence type="ECO:0000313" key="2">
    <source>
        <dbReference type="EMBL" id="MBC8628206.1"/>
    </source>
</evidence>